<dbReference type="AlphaFoldDB" id="A0A915Z456"/>
<reference evidence="2" key="1">
    <citation type="submission" date="2020-05" db="EMBL/GenBank/DDBJ databases">
        <authorList>
            <person name="Rincon C."/>
            <person name="Sanders R I."/>
            <person name="Robbins C."/>
            <person name="Chaturvedi A."/>
        </authorList>
    </citation>
    <scope>NUCLEOTIDE SEQUENCE</scope>
    <source>
        <strain evidence="2">CHB12</strain>
    </source>
</reference>
<gene>
    <name evidence="2" type="ORF">CHRIB12_LOCUS8221</name>
</gene>
<protein>
    <submittedName>
        <fullName evidence="2">Uncharacterized protein</fullName>
    </submittedName>
</protein>
<organism evidence="2 3">
    <name type="scientific">Rhizophagus irregularis</name>
    <dbReference type="NCBI Taxonomy" id="588596"/>
    <lineage>
        <taxon>Eukaryota</taxon>
        <taxon>Fungi</taxon>
        <taxon>Fungi incertae sedis</taxon>
        <taxon>Mucoromycota</taxon>
        <taxon>Glomeromycotina</taxon>
        <taxon>Glomeromycetes</taxon>
        <taxon>Glomerales</taxon>
        <taxon>Glomeraceae</taxon>
        <taxon>Rhizophagus</taxon>
    </lineage>
</organism>
<feature type="compositionally biased region" description="Acidic residues" evidence="1">
    <location>
        <begin position="456"/>
        <end position="484"/>
    </location>
</feature>
<comment type="caution">
    <text evidence="2">The sequence shown here is derived from an EMBL/GenBank/DDBJ whole genome shotgun (WGS) entry which is preliminary data.</text>
</comment>
<feature type="compositionally biased region" description="Basic residues" evidence="1">
    <location>
        <begin position="1"/>
        <end position="11"/>
    </location>
</feature>
<dbReference type="OrthoDB" id="2414645at2759"/>
<sequence>MSSRKNKKIPPSKKNSPNNAPSKKNSPNNAPSKNILPNNTPSNNISPNNAPSNNIDPLTAFAPNRNLRSASRKVQKQPVLPSNNNKDDNNNGSVLNNTSNINRKASRSESSRLSGRTSSESINRTLSTSTSGFKDVFVLINDEEQEHHSKRKSSVDINNITKLPWLNEKDVNLLCKALQYSKSAYEEAIAAKEAAIRTELAINEFIKEWKNTSEEKVDYNDNKDPGKKKVFWYSNTLVKSCNDLFQTDRNPTDESMREAIYTALVNEHPDEVEKIEKTKDGWFRYWTEVLQSPARYEFCIKRANYVRKIKNATMNVFGKVFIGDYPGHKASPSEVLAWKTSKNARWAYENLWNGVDESGNDPCDTYISRITKEVLKSNERTSNNCLFIIAIVDLMFDPNIQTTVLSGESIIKCMAEKAKANEDMELQQKSNELDDEEAENENVENDEIAKDRNADDENADDENVDDENADDENAEDENAEDVDI</sequence>
<dbReference type="EMBL" id="CAGKOT010000015">
    <property type="protein sequence ID" value="CAB5360508.1"/>
    <property type="molecule type" value="Genomic_DNA"/>
</dbReference>
<evidence type="ECO:0000256" key="1">
    <source>
        <dbReference type="SAM" id="MobiDB-lite"/>
    </source>
</evidence>
<proteinExistence type="predicted"/>
<feature type="compositionally biased region" description="Low complexity" evidence="1">
    <location>
        <begin position="90"/>
        <end position="102"/>
    </location>
</feature>
<dbReference type="Proteomes" id="UP000684084">
    <property type="component" value="Unassembled WGS sequence"/>
</dbReference>
<name>A0A915Z456_9GLOM</name>
<dbReference type="VEuPathDB" id="FungiDB:RhiirFUN_011820"/>
<feature type="region of interest" description="Disordered" evidence="1">
    <location>
        <begin position="1"/>
        <end position="126"/>
    </location>
</feature>
<feature type="compositionally biased region" description="Low complexity" evidence="1">
    <location>
        <begin position="111"/>
        <end position="121"/>
    </location>
</feature>
<evidence type="ECO:0000313" key="3">
    <source>
        <dbReference type="Proteomes" id="UP000684084"/>
    </source>
</evidence>
<feature type="compositionally biased region" description="Low complexity" evidence="1">
    <location>
        <begin position="12"/>
        <end position="57"/>
    </location>
</feature>
<feature type="compositionally biased region" description="Acidic residues" evidence="1">
    <location>
        <begin position="433"/>
        <end position="446"/>
    </location>
</feature>
<accession>A0A915Z456</accession>
<evidence type="ECO:0000313" key="2">
    <source>
        <dbReference type="EMBL" id="CAB5360508.1"/>
    </source>
</evidence>
<feature type="region of interest" description="Disordered" evidence="1">
    <location>
        <begin position="422"/>
        <end position="484"/>
    </location>
</feature>